<sequence>MDSEIPPGFKGSKAHHHPKGYFINPWPSFKNVASFWSGFKLLRQMDFKRSKPPPEHECEAKVCPVNFEILKKKIDNDNEARLTWLGHASFLLQIKEANILFDPIFSDRCSLSQYVGPKRYTKPPCKIEDISDIADIVVISHNHYDHMDLNTLKALRPDTTYFVPLGNKSWIINNVSKQAMVNEYNEKLERDEHEIKPNLKVICTPCQHFTGRGIHDRFWTLWASWCIVKPTFKYYFAGDAGYRSVPEDIPDNFDINKLDYCPVFKEIGKQIGPFDLACIPIGAYSPRWFMSPVHCAPEDSVCLHQDIKSKKSIGMHYGTFVLTDEPVEEPPVRLKSSMVEKGLDPKEFECIKIVTDSQAKEISDPRMQYWLFPIFAILGISLYLYSDGFLLSRTVLTNTNDKVIENPKSFKKLVFVVIDALRFDFIDPEAKQYPFNGLWDIEENDILFEMIADPPTTTAQRLKGMLTGGLPTFIDASSNFESSMLDEDNWLYQLSLKKNSIYFFGDETWVKLFPHILNNSSRVFPFESFKLFDLHTVDNGINNLIFPVLESNNYDVIVAHYLGIDHCGHKYGPLHPSMVSKIQEMNNVIKKIKSYIDNDTLLVVAGDHGMTLNGDHGADSHDEISTAALFYSPAFKRKVLNYNDNRRSFPQVYLPPTISYLMNIPIPYNSFLSYTCDNVSDCIMNKCIENLNQMKNYVKQYPSDEINYLAEFPEPKDFSQCKERGEFILKEMGTALTTFDDISIVMGIILMIFCTTVLLIIYIFQFEQNIFKWTWGLSLGASGIFFASIFKDYQKIVLFWIGISLALLYLAGFRGFKVDVKSADGVFAVGLLLVQSLGFLSNSFIIFEDRSILYFFQSSIAFLYFKCCDNINTMKKLFFISIVVRLASLFGACREEQYPYCNYLTNANISSIYLLAAFLTFAISQIYLSKNRTKSLFTAFAVGLLCVIMIQTSLHSDVHSFQEQDNTFFNGTFTEHNVASTDSLSSYKIDETIWRVWLPRCYLLTLSLYLAFSKDWTTFWIYLLSLLQRPVGSMMVLGLSHLLHTILPRDRKFSEVHAILFSHFGFILFLSTGHQTVLASIQWESAFIGMSSYNYYLAGLMVLLNTYAGHIISLILFISRRPDKKLLSFYCFAQLLPFLFMSLTNYFLKRHLMIWKIFVPRWMFQFCLLSLTFLMTAINRK</sequence>
<dbReference type="CDD" id="cd16023">
    <property type="entry name" value="GPI_EPT_3"/>
    <property type="match status" value="1"/>
</dbReference>
<dbReference type="GO" id="GO:0006506">
    <property type="term" value="P:GPI anchor biosynthetic process"/>
    <property type="evidence" value="ECO:0007669"/>
    <property type="project" value="UniProtKB-UniPathway"/>
</dbReference>
<evidence type="ECO:0000256" key="6">
    <source>
        <dbReference type="ARBA" id="ARBA00022692"/>
    </source>
</evidence>
<reference evidence="13 14" key="1">
    <citation type="journal article" date="2013" name="Curr. Biol.">
        <title>Shared signatures of parasitism and phylogenomics unite Cryptomycota and microsporidia.</title>
        <authorList>
            <person name="James T.Y."/>
            <person name="Pelin A."/>
            <person name="Bonen L."/>
            <person name="Ahrendt S."/>
            <person name="Sain D."/>
            <person name="Corradi N."/>
            <person name="Stajich J.E."/>
        </authorList>
    </citation>
    <scope>NUCLEOTIDE SEQUENCE [LARGE SCALE GENOMIC DNA]</scope>
    <source>
        <strain evidence="13 14">CSF55</strain>
    </source>
</reference>
<dbReference type="Pfam" id="PF01663">
    <property type="entry name" value="Phosphodiest"/>
    <property type="match status" value="1"/>
</dbReference>
<dbReference type="HOGENOM" id="CLU_273001_0_0_1"/>
<feature type="transmembrane region" description="Helical" evidence="11">
    <location>
        <begin position="912"/>
        <end position="929"/>
    </location>
</feature>
<evidence type="ECO:0000259" key="12">
    <source>
        <dbReference type="SMART" id="SM00849"/>
    </source>
</evidence>
<dbReference type="InterPro" id="IPR001279">
    <property type="entry name" value="Metallo-B-lactamas"/>
</dbReference>
<feature type="transmembrane region" description="Helical" evidence="11">
    <location>
        <begin position="1095"/>
        <end position="1117"/>
    </location>
</feature>
<keyword evidence="8 11" id="KW-1133">Transmembrane helix</keyword>
<dbReference type="OMA" id="EDEYVIM"/>
<comment type="subcellular location">
    <subcellularLocation>
        <location evidence="1">Endoplasmic reticulum membrane</location>
        <topology evidence="1">Multi-pass membrane protein</topology>
    </subcellularLocation>
</comment>
<dbReference type="SUPFAM" id="SSF56281">
    <property type="entry name" value="Metallo-hydrolase/oxidoreductase"/>
    <property type="match status" value="1"/>
</dbReference>
<keyword evidence="7" id="KW-0256">Endoplasmic reticulum</keyword>
<evidence type="ECO:0000256" key="8">
    <source>
        <dbReference type="ARBA" id="ARBA00022989"/>
    </source>
</evidence>
<evidence type="ECO:0000313" key="14">
    <source>
        <dbReference type="Proteomes" id="UP000030755"/>
    </source>
</evidence>
<accession>A0A075AUF8</accession>
<feature type="transmembrane region" description="Helical" evidence="11">
    <location>
        <begin position="1060"/>
        <end position="1083"/>
    </location>
</feature>
<dbReference type="AlphaFoldDB" id="A0A075AUF8"/>
<feature type="transmembrane region" description="Helical" evidence="11">
    <location>
        <begin position="797"/>
        <end position="813"/>
    </location>
</feature>
<keyword evidence="6 11" id="KW-0812">Transmembrane</keyword>
<dbReference type="Gene3D" id="3.40.720.10">
    <property type="entry name" value="Alkaline Phosphatase, subunit A"/>
    <property type="match status" value="1"/>
</dbReference>
<dbReference type="SUPFAM" id="SSF53649">
    <property type="entry name" value="Alkaline phosphatase-like"/>
    <property type="match status" value="1"/>
</dbReference>
<evidence type="ECO:0000256" key="4">
    <source>
        <dbReference type="ARBA" id="ARBA00022502"/>
    </source>
</evidence>
<evidence type="ECO:0000256" key="3">
    <source>
        <dbReference type="ARBA" id="ARBA00008695"/>
    </source>
</evidence>
<keyword evidence="14" id="KW-1185">Reference proteome</keyword>
<organism evidence="13 14">
    <name type="scientific">Rozella allomycis (strain CSF55)</name>
    <dbReference type="NCBI Taxonomy" id="988480"/>
    <lineage>
        <taxon>Eukaryota</taxon>
        <taxon>Fungi</taxon>
        <taxon>Fungi incertae sedis</taxon>
        <taxon>Cryptomycota</taxon>
        <taxon>Cryptomycota incertae sedis</taxon>
        <taxon>Rozella</taxon>
    </lineage>
</organism>
<dbReference type="OrthoDB" id="332863at2759"/>
<protein>
    <submittedName>
        <fullName evidence="13">Alkaline phosphatase-like, alpha/beta/alpha domain-containing protein</fullName>
    </submittedName>
</protein>
<keyword evidence="9 11" id="KW-0472">Membrane</keyword>
<dbReference type="STRING" id="988480.A0A075AUF8"/>
<feature type="transmembrane region" description="Helical" evidence="11">
    <location>
        <begin position="936"/>
        <end position="954"/>
    </location>
</feature>
<dbReference type="InterPro" id="IPR039524">
    <property type="entry name" value="PIGO/GPI13"/>
</dbReference>
<dbReference type="GO" id="GO:0005789">
    <property type="term" value="C:endoplasmic reticulum membrane"/>
    <property type="evidence" value="ECO:0007669"/>
    <property type="project" value="UniProtKB-SubCell"/>
</dbReference>
<dbReference type="PANTHER" id="PTHR23071:SF1">
    <property type="entry name" value="GPI ETHANOLAMINE PHOSPHATE TRANSFERASE 3"/>
    <property type="match status" value="1"/>
</dbReference>
<keyword evidence="5" id="KW-0808">Transferase</keyword>
<dbReference type="PANTHER" id="PTHR23071">
    <property type="entry name" value="PHOSPHATIDYLINOSITOL GLYCAN"/>
    <property type="match status" value="1"/>
</dbReference>
<feature type="transmembrane region" description="Helical" evidence="11">
    <location>
        <begin position="825"/>
        <end position="847"/>
    </location>
</feature>
<dbReference type="SMART" id="SM00849">
    <property type="entry name" value="Lactamase_B"/>
    <property type="match status" value="1"/>
</dbReference>
<dbReference type="Proteomes" id="UP000030755">
    <property type="component" value="Unassembled WGS sequence"/>
</dbReference>
<dbReference type="InterPro" id="IPR037675">
    <property type="entry name" value="PIG-O_N"/>
</dbReference>
<evidence type="ECO:0000256" key="10">
    <source>
        <dbReference type="ARBA" id="ARBA00023180"/>
    </source>
</evidence>
<dbReference type="InterPro" id="IPR017850">
    <property type="entry name" value="Alkaline_phosphatase_core_sf"/>
</dbReference>
<name>A0A075AUF8_ROZAC</name>
<proteinExistence type="inferred from homology"/>
<feature type="domain" description="Metallo-beta-lactamase" evidence="12">
    <location>
        <begin position="86"/>
        <end position="282"/>
    </location>
</feature>
<dbReference type="InterPro" id="IPR002591">
    <property type="entry name" value="Phosphodiest/P_Trfase"/>
</dbReference>
<comment type="similarity">
    <text evidence="3">Belongs to the PIGG/PIGN/PIGO family. PIGO subfamily.</text>
</comment>
<dbReference type="GO" id="GO:0051377">
    <property type="term" value="F:mannose-ethanolamine phosphotransferase activity"/>
    <property type="evidence" value="ECO:0007669"/>
    <property type="project" value="InterPro"/>
</dbReference>
<keyword evidence="4" id="KW-0337">GPI-anchor biosynthesis</keyword>
<evidence type="ECO:0000313" key="13">
    <source>
        <dbReference type="EMBL" id="EPZ32362.1"/>
    </source>
</evidence>
<feature type="transmembrane region" description="Helical" evidence="11">
    <location>
        <begin position="1019"/>
        <end position="1039"/>
    </location>
</feature>
<feature type="transmembrane region" description="Helical" evidence="11">
    <location>
        <begin position="770"/>
        <end position="790"/>
    </location>
</feature>
<comment type="pathway">
    <text evidence="2">Glycolipid biosynthesis; glycosylphosphatidylinositol-anchor biosynthesis.</text>
</comment>
<dbReference type="UniPathway" id="UPA00196"/>
<dbReference type="Pfam" id="PF12706">
    <property type="entry name" value="Lactamase_B_2"/>
    <property type="match status" value="1"/>
</dbReference>
<feature type="transmembrane region" description="Helical" evidence="11">
    <location>
        <begin position="1160"/>
        <end position="1178"/>
    </location>
</feature>
<evidence type="ECO:0000256" key="9">
    <source>
        <dbReference type="ARBA" id="ARBA00023136"/>
    </source>
</evidence>
<dbReference type="EMBL" id="KE561158">
    <property type="protein sequence ID" value="EPZ32362.1"/>
    <property type="molecule type" value="Genomic_DNA"/>
</dbReference>
<evidence type="ECO:0000256" key="2">
    <source>
        <dbReference type="ARBA" id="ARBA00004687"/>
    </source>
</evidence>
<evidence type="ECO:0000256" key="7">
    <source>
        <dbReference type="ARBA" id="ARBA00022824"/>
    </source>
</evidence>
<keyword evidence="10" id="KW-0325">Glycoprotein</keyword>
<feature type="transmembrane region" description="Helical" evidence="11">
    <location>
        <begin position="742"/>
        <end position="764"/>
    </location>
</feature>
<dbReference type="Gene3D" id="3.60.15.10">
    <property type="entry name" value="Ribonuclease Z/Hydroxyacylglutathione hydrolase-like"/>
    <property type="match status" value="1"/>
</dbReference>
<dbReference type="InterPro" id="IPR036866">
    <property type="entry name" value="RibonucZ/Hydroxyglut_hydro"/>
</dbReference>
<evidence type="ECO:0000256" key="5">
    <source>
        <dbReference type="ARBA" id="ARBA00022679"/>
    </source>
</evidence>
<feature type="transmembrane region" description="Helical" evidence="11">
    <location>
        <begin position="1129"/>
        <end position="1148"/>
    </location>
</feature>
<evidence type="ECO:0000256" key="1">
    <source>
        <dbReference type="ARBA" id="ARBA00004477"/>
    </source>
</evidence>
<evidence type="ECO:0000256" key="11">
    <source>
        <dbReference type="SAM" id="Phobius"/>
    </source>
</evidence>
<gene>
    <name evidence="13" type="ORF">O9G_002202</name>
</gene>